<dbReference type="AlphaFoldDB" id="A0A174YMU5"/>
<protein>
    <submittedName>
        <fullName evidence="2">Modifier protein of major autolysin</fullName>
    </submittedName>
</protein>
<reference evidence="2 3" key="1">
    <citation type="submission" date="2015-09" db="EMBL/GenBank/DDBJ databases">
        <authorList>
            <consortium name="Pathogen Informatics"/>
        </authorList>
    </citation>
    <scope>NUCLEOTIDE SEQUENCE [LARGE SCALE GENOMIC DNA]</scope>
    <source>
        <strain evidence="2 3">2789STDY5834875</strain>
    </source>
</reference>
<evidence type="ECO:0000259" key="1">
    <source>
        <dbReference type="Pfam" id="PF08486"/>
    </source>
</evidence>
<dbReference type="InterPro" id="IPR013693">
    <property type="entry name" value="SpoIID/LytB_N"/>
</dbReference>
<sequence length="576" mass="63175">MKQRTKIIFLAYSALVIFMSSACIYMSHMIKSRYQDTSSEINIYKNVYVTNIEDNTITANMYGNIKKFNSGKIAEDVTGCLCDITVEDGKIVGVNTKTDVVSGKVLSVSQDSVEIEGYGSVKLDEDFIMYEKENSLISNYSSIIVGYALQDFIVADGEVCGAIKNKPLQADNIRVIIKTSGFRDIFFNEAVFCADSGMIVETGEESYETAPGETVVFNPDTEDFNEGRIKLIPKSGEIQFQSVNRGIGTPSYGGTLEVSLYDEGIVVVNEVGIEDYLKKVVPSEMPSGFNLEALKCQAVCARSYAYTELSNNYYSAYGAHIDDSIQFQVYNNSPRAESTDTAVDETAGQVLSYNGEVVKTYYYSTSCGSTTDVTLWGNTTENYPYFVAECVGGVDRGLTLTVESEFNTFIKGENEADYDYDCTLYRWSMEESVKEISEGFARSTGKNVGNIKDIEVLERVNGGAAVKVKVTGDKGETVIDSESAIRAAFGNANVDMNTKSGTTRYANLPSTFCVFEKVTEGKKLTGFKITGGGYGHGIGMSQNAANKMAESMTYAQILEFFYRGTTLTLISSQDNV</sequence>
<feature type="domain" description="Sporulation stage II protein D amidase enhancer LytB N-terminal" evidence="1">
    <location>
        <begin position="261"/>
        <end position="353"/>
    </location>
</feature>
<dbReference type="RefSeq" id="WP_055215129.1">
    <property type="nucleotide sequence ID" value="NZ_CZBU01000002.1"/>
</dbReference>
<dbReference type="GO" id="GO:0030435">
    <property type="term" value="P:sporulation resulting in formation of a cellular spore"/>
    <property type="evidence" value="ECO:0007669"/>
    <property type="project" value="InterPro"/>
</dbReference>
<dbReference type="PANTHER" id="PTHR30032">
    <property type="entry name" value="N-ACETYLMURAMOYL-L-ALANINE AMIDASE-RELATED"/>
    <property type="match status" value="1"/>
</dbReference>
<dbReference type="GO" id="GO:0030288">
    <property type="term" value="C:outer membrane-bounded periplasmic space"/>
    <property type="evidence" value="ECO:0007669"/>
    <property type="project" value="TreeGrafter"/>
</dbReference>
<gene>
    <name evidence="2" type="primary">lytB</name>
    <name evidence="2" type="ORF">ERS852490_01058</name>
</gene>
<accession>A0A174YMU5</accession>
<dbReference type="PROSITE" id="PS51257">
    <property type="entry name" value="PROKAR_LIPOPROTEIN"/>
    <property type="match status" value="1"/>
</dbReference>
<dbReference type="NCBIfam" id="TIGR02669">
    <property type="entry name" value="SpoIID_LytB"/>
    <property type="match status" value="1"/>
</dbReference>
<dbReference type="InterPro" id="IPR013486">
    <property type="entry name" value="SpoIID/LytB"/>
</dbReference>
<dbReference type="EMBL" id="CZBU01000002">
    <property type="protein sequence ID" value="CUQ76444.1"/>
    <property type="molecule type" value="Genomic_DNA"/>
</dbReference>
<dbReference type="Proteomes" id="UP000095621">
    <property type="component" value="Unassembled WGS sequence"/>
</dbReference>
<organism evidence="2 3">
    <name type="scientific">Lachnospira eligens</name>
    <dbReference type="NCBI Taxonomy" id="39485"/>
    <lineage>
        <taxon>Bacteria</taxon>
        <taxon>Bacillati</taxon>
        <taxon>Bacillota</taxon>
        <taxon>Clostridia</taxon>
        <taxon>Lachnospirales</taxon>
        <taxon>Lachnospiraceae</taxon>
        <taxon>Lachnospira</taxon>
    </lineage>
</organism>
<proteinExistence type="predicted"/>
<evidence type="ECO:0000313" key="2">
    <source>
        <dbReference type="EMBL" id="CUQ76444.1"/>
    </source>
</evidence>
<dbReference type="PANTHER" id="PTHR30032:SF4">
    <property type="entry name" value="AMIDASE ENHANCER"/>
    <property type="match status" value="1"/>
</dbReference>
<dbReference type="OrthoDB" id="9794671at2"/>
<dbReference type="InterPro" id="IPR051922">
    <property type="entry name" value="Bact_Sporulation_Assoc"/>
</dbReference>
<dbReference type="Pfam" id="PF08486">
    <property type="entry name" value="SpoIID"/>
    <property type="match status" value="1"/>
</dbReference>
<evidence type="ECO:0000313" key="3">
    <source>
        <dbReference type="Proteomes" id="UP000095621"/>
    </source>
</evidence>
<name>A0A174YMU5_9FIRM</name>